<evidence type="ECO:0000256" key="1">
    <source>
        <dbReference type="SAM" id="Phobius"/>
    </source>
</evidence>
<evidence type="ECO:0000313" key="3">
    <source>
        <dbReference type="Proteomes" id="UP000239297"/>
    </source>
</evidence>
<feature type="transmembrane region" description="Helical" evidence="1">
    <location>
        <begin position="66"/>
        <end position="84"/>
    </location>
</feature>
<dbReference type="AlphaFoldDB" id="A0A2S5IV56"/>
<dbReference type="RefSeq" id="WP_104121852.1">
    <property type="nucleotide sequence ID" value="NZ_PRKW01000005.1"/>
</dbReference>
<gene>
    <name evidence="2" type="ORF">C4K88_11895</name>
</gene>
<protein>
    <submittedName>
        <fullName evidence="2">Uncharacterized protein</fullName>
    </submittedName>
</protein>
<accession>A0A2S5IV56</accession>
<reference evidence="2 3" key="1">
    <citation type="journal article" date="2014" name="Int. J. Syst. Evol. Microbiol.">
        <title>Arthrobacter pityocampae sp. nov., isolated from Thaumetopoea pityocampa (Lep., Thaumetopoeidae).</title>
        <authorList>
            <person name="Ince I.A."/>
            <person name="Demirbag Z."/>
            <person name="Kati H."/>
        </authorList>
    </citation>
    <scope>NUCLEOTIDE SEQUENCE [LARGE SCALE GENOMIC DNA]</scope>
    <source>
        <strain evidence="2 3">Tp2</strain>
    </source>
</reference>
<comment type="caution">
    <text evidence="2">The sequence shown here is derived from an EMBL/GenBank/DDBJ whole genome shotgun (WGS) entry which is preliminary data.</text>
</comment>
<proteinExistence type="predicted"/>
<keyword evidence="3" id="KW-1185">Reference proteome</keyword>
<keyword evidence="1" id="KW-0812">Transmembrane</keyword>
<name>A0A2S5IV56_9MICC</name>
<dbReference type="EMBL" id="PRKW01000005">
    <property type="protein sequence ID" value="PPB48448.1"/>
    <property type="molecule type" value="Genomic_DNA"/>
</dbReference>
<evidence type="ECO:0000313" key="2">
    <source>
        <dbReference type="EMBL" id="PPB48448.1"/>
    </source>
</evidence>
<keyword evidence="1" id="KW-1133">Transmembrane helix</keyword>
<sequence>MDAVALMGSLAACATMVGAAALTAWRIDAVSQRGGETDDPFWLAFGGAVAIVGAGVVAGALGAASLAVAVGVASSSAAVAWVWYRHDRRRRRAEESSRAAVREALQRRHDAVLRRWADYDVDPGKAVDYPGMHDPGNPAVRPVVQAVRRASTASDAVASSPADDATAARYAAAVAGLEQAFDAAEHHLGAHGAPRRGRHRAGPGRP</sequence>
<dbReference type="OrthoDB" id="4948621at2"/>
<feature type="transmembrane region" description="Helical" evidence="1">
    <location>
        <begin position="6"/>
        <end position="29"/>
    </location>
</feature>
<feature type="transmembrane region" description="Helical" evidence="1">
    <location>
        <begin position="41"/>
        <end position="60"/>
    </location>
</feature>
<dbReference type="Proteomes" id="UP000239297">
    <property type="component" value="Unassembled WGS sequence"/>
</dbReference>
<organism evidence="2 3">
    <name type="scientific">Arthrobacter pityocampae</name>
    <dbReference type="NCBI Taxonomy" id="547334"/>
    <lineage>
        <taxon>Bacteria</taxon>
        <taxon>Bacillati</taxon>
        <taxon>Actinomycetota</taxon>
        <taxon>Actinomycetes</taxon>
        <taxon>Micrococcales</taxon>
        <taxon>Micrococcaceae</taxon>
        <taxon>Arthrobacter</taxon>
    </lineage>
</organism>
<keyword evidence="1" id="KW-0472">Membrane</keyword>